<dbReference type="Gene3D" id="3.60.130.30">
    <property type="match status" value="1"/>
</dbReference>
<proteinExistence type="predicted"/>
<organism evidence="1 2">
    <name type="scientific">Mycena alexandri</name>
    <dbReference type="NCBI Taxonomy" id="1745969"/>
    <lineage>
        <taxon>Eukaryota</taxon>
        <taxon>Fungi</taxon>
        <taxon>Dikarya</taxon>
        <taxon>Basidiomycota</taxon>
        <taxon>Agaricomycotina</taxon>
        <taxon>Agaricomycetes</taxon>
        <taxon>Agaricomycetidae</taxon>
        <taxon>Agaricales</taxon>
        <taxon>Marasmiineae</taxon>
        <taxon>Mycenaceae</taxon>
        <taxon>Mycena</taxon>
    </lineage>
</organism>
<sequence>MSVGTAGECFTFSCLANSSIEIWRHPLLILDKHGRIIVVFAGVPEDPEWPSVLAGAASAMKQAREEGLRTGAFSLDDENHRRGSFIPVTGGISHGGGQKRPGNLAMPTARRRIFDKLRANKDIRRACGFQSSIFRAFGPKLFVDYVNHLQPLFEHDPSLRHNFSNSILPTVTFNLGPKSVTFEHADELNRPLGWCFVTNNGHFDPRKSAHLYLKQLKLVVEFPPTSTSAFPSAVIEHGNTPLGPDETRYAITQYAPGGLFRWVKYGFKTSKQLLAQKGGAALKAMYDGLPGQRRADGLDLFSEVDELASDHAACFSK</sequence>
<name>A0AAD6S0X9_9AGAR</name>
<reference evidence="1" key="1">
    <citation type="submission" date="2023-03" db="EMBL/GenBank/DDBJ databases">
        <title>Massive genome expansion in bonnet fungi (Mycena s.s.) driven by repeated elements and novel gene families across ecological guilds.</title>
        <authorList>
            <consortium name="Lawrence Berkeley National Laboratory"/>
            <person name="Harder C.B."/>
            <person name="Miyauchi S."/>
            <person name="Viragh M."/>
            <person name="Kuo A."/>
            <person name="Thoen E."/>
            <person name="Andreopoulos B."/>
            <person name="Lu D."/>
            <person name="Skrede I."/>
            <person name="Drula E."/>
            <person name="Henrissat B."/>
            <person name="Morin E."/>
            <person name="Kohler A."/>
            <person name="Barry K."/>
            <person name="LaButti K."/>
            <person name="Morin E."/>
            <person name="Salamov A."/>
            <person name="Lipzen A."/>
            <person name="Mereny Z."/>
            <person name="Hegedus B."/>
            <person name="Baldrian P."/>
            <person name="Stursova M."/>
            <person name="Weitz H."/>
            <person name="Taylor A."/>
            <person name="Grigoriev I.V."/>
            <person name="Nagy L.G."/>
            <person name="Martin F."/>
            <person name="Kauserud H."/>
        </authorList>
    </citation>
    <scope>NUCLEOTIDE SEQUENCE</scope>
    <source>
        <strain evidence="1">CBHHK200</strain>
    </source>
</reference>
<evidence type="ECO:0000313" key="2">
    <source>
        <dbReference type="Proteomes" id="UP001218188"/>
    </source>
</evidence>
<accession>A0AAD6S0X9</accession>
<evidence type="ECO:0000313" key="1">
    <source>
        <dbReference type="EMBL" id="KAJ7018988.1"/>
    </source>
</evidence>
<dbReference type="AlphaFoldDB" id="A0AAD6S0X9"/>
<gene>
    <name evidence="1" type="ORF">C8F04DRAFT_976250</name>
</gene>
<comment type="caution">
    <text evidence="1">The sequence shown here is derived from an EMBL/GenBank/DDBJ whole genome shotgun (WGS) entry which is preliminary data.</text>
</comment>
<keyword evidence="2" id="KW-1185">Reference proteome</keyword>
<dbReference type="EMBL" id="JARJCM010000311">
    <property type="protein sequence ID" value="KAJ7018988.1"/>
    <property type="molecule type" value="Genomic_DNA"/>
</dbReference>
<protein>
    <submittedName>
        <fullName evidence="1">Uncharacterized protein</fullName>
    </submittedName>
</protein>
<dbReference type="Proteomes" id="UP001218188">
    <property type="component" value="Unassembled WGS sequence"/>
</dbReference>